<evidence type="ECO:0000256" key="4">
    <source>
        <dbReference type="SAM" id="MobiDB-lite"/>
    </source>
</evidence>
<dbReference type="Gene3D" id="2.60.120.10">
    <property type="entry name" value="Jelly Rolls"/>
    <property type="match status" value="2"/>
</dbReference>
<dbReference type="SUPFAM" id="SSF51206">
    <property type="entry name" value="cAMP-binding domain-like"/>
    <property type="match status" value="2"/>
</dbReference>
<evidence type="ECO:0000256" key="1">
    <source>
        <dbReference type="ARBA" id="ARBA00005753"/>
    </source>
</evidence>
<accession>A0ABY7G1I5</accession>
<evidence type="ECO:0000313" key="6">
    <source>
        <dbReference type="EMBL" id="WAR27359.1"/>
    </source>
</evidence>
<dbReference type="EMBL" id="CP111026">
    <property type="protein sequence ID" value="WAR27359.1"/>
    <property type="molecule type" value="Genomic_DNA"/>
</dbReference>
<feature type="domain" description="Cyclic nucleotide-binding" evidence="5">
    <location>
        <begin position="130"/>
        <end position="241"/>
    </location>
</feature>
<dbReference type="Proteomes" id="UP001164746">
    <property type="component" value="Chromosome 15"/>
</dbReference>
<reference evidence="6" key="1">
    <citation type="submission" date="2022-11" db="EMBL/GenBank/DDBJ databases">
        <title>Centuries of genome instability and evolution in soft-shell clam transmissible cancer (bioRxiv).</title>
        <authorList>
            <person name="Hart S.F.M."/>
            <person name="Yonemitsu M.A."/>
            <person name="Giersch R.M."/>
            <person name="Beal B.F."/>
            <person name="Arriagada G."/>
            <person name="Davis B.W."/>
            <person name="Ostrander E.A."/>
            <person name="Goff S.P."/>
            <person name="Metzger M.J."/>
        </authorList>
    </citation>
    <scope>NUCLEOTIDE SEQUENCE</scope>
    <source>
        <strain evidence="6">MELC-2E11</strain>
        <tissue evidence="6">Siphon/mantle</tissue>
    </source>
</reference>
<gene>
    <name evidence="6" type="ORF">MAR_013063</name>
</gene>
<protein>
    <submittedName>
        <fullName evidence="6">KAPR-like protein</fullName>
    </submittedName>
</protein>
<sequence>MIRLFASFRRMCRIEKTTSVLRWSLGLRDIAHCSQTYPKRSSPTSYVTASLNDVTRMTSSLSKARAETSEGKSFGEVALLKEDCIRTATVVADNETDLVVIDRALYNRSVRDVLEREYTQKNEFVDTNLLFKNWPARQKKLLVVALKKETAKYGSQVIRQGGPADHMYFLLRGHNHTETPLEALKRKKSHHKLIQMCLLGTNEIIGAIDILLGLPTYLDNAMVTREAEVLVLSRENYSRLFTKKAAQATVATLRERLTMRLYLYIHRSEGLVPPVQSPFLKYLTFLLHDENAVMELRRMKRKEIEEKRGLRHARDEEDTHMSSKEAERIQETVKTNACRPWRVHSALSMKSMLGLRVGWSVAAETRRTWSDGMGRLMASGNVI</sequence>
<keyword evidence="2" id="KW-0116">cAMP-binding</keyword>
<keyword evidence="3" id="KW-0114">cAMP</keyword>
<evidence type="ECO:0000256" key="2">
    <source>
        <dbReference type="ARBA" id="ARBA00022566"/>
    </source>
</evidence>
<dbReference type="PROSITE" id="PS00889">
    <property type="entry name" value="CNMP_BINDING_2"/>
    <property type="match status" value="1"/>
</dbReference>
<evidence type="ECO:0000256" key="3">
    <source>
        <dbReference type="ARBA" id="ARBA00023149"/>
    </source>
</evidence>
<dbReference type="PROSITE" id="PS50042">
    <property type="entry name" value="CNMP_BINDING_3"/>
    <property type="match status" value="2"/>
</dbReference>
<proteinExistence type="inferred from homology"/>
<dbReference type="InterPro" id="IPR018490">
    <property type="entry name" value="cNMP-bd_dom_sf"/>
</dbReference>
<dbReference type="CDD" id="cd00038">
    <property type="entry name" value="CAP_ED"/>
    <property type="match status" value="1"/>
</dbReference>
<name>A0ABY7G1I5_MYAAR</name>
<keyword evidence="7" id="KW-1185">Reference proteome</keyword>
<dbReference type="InterPro" id="IPR000595">
    <property type="entry name" value="cNMP-bd_dom"/>
</dbReference>
<keyword evidence="2" id="KW-0547">Nucleotide-binding</keyword>
<dbReference type="InterPro" id="IPR018488">
    <property type="entry name" value="cNMP-bd_CS"/>
</dbReference>
<dbReference type="PANTHER" id="PTHR11635">
    <property type="entry name" value="CAMP-DEPENDENT PROTEIN KINASE REGULATORY CHAIN"/>
    <property type="match status" value="1"/>
</dbReference>
<dbReference type="InterPro" id="IPR014710">
    <property type="entry name" value="RmlC-like_jellyroll"/>
</dbReference>
<feature type="domain" description="Cyclic nucleotide-binding" evidence="5">
    <location>
        <begin position="53"/>
        <end position="127"/>
    </location>
</feature>
<feature type="region of interest" description="Disordered" evidence="4">
    <location>
        <begin position="307"/>
        <end position="330"/>
    </location>
</feature>
<dbReference type="InterPro" id="IPR050503">
    <property type="entry name" value="cAMP-dep_PK_reg_su-like"/>
</dbReference>
<comment type="similarity">
    <text evidence="1">Belongs to the cAMP-dependent kinase regulatory chain family.</text>
</comment>
<organism evidence="6 7">
    <name type="scientific">Mya arenaria</name>
    <name type="common">Soft-shell clam</name>
    <dbReference type="NCBI Taxonomy" id="6604"/>
    <lineage>
        <taxon>Eukaryota</taxon>
        <taxon>Metazoa</taxon>
        <taxon>Spiralia</taxon>
        <taxon>Lophotrochozoa</taxon>
        <taxon>Mollusca</taxon>
        <taxon>Bivalvia</taxon>
        <taxon>Autobranchia</taxon>
        <taxon>Heteroconchia</taxon>
        <taxon>Euheterodonta</taxon>
        <taxon>Imparidentia</taxon>
        <taxon>Neoheterodontei</taxon>
        <taxon>Myida</taxon>
        <taxon>Myoidea</taxon>
        <taxon>Myidae</taxon>
        <taxon>Mya</taxon>
    </lineage>
</organism>
<dbReference type="PANTHER" id="PTHR11635:SF152">
    <property type="entry name" value="CAMP-DEPENDENT PROTEIN KINASE TYPE I REGULATORY SUBUNIT-RELATED"/>
    <property type="match status" value="1"/>
</dbReference>
<evidence type="ECO:0000259" key="5">
    <source>
        <dbReference type="PROSITE" id="PS50042"/>
    </source>
</evidence>
<evidence type="ECO:0000313" key="7">
    <source>
        <dbReference type="Proteomes" id="UP001164746"/>
    </source>
</evidence>